<feature type="compositionally biased region" description="Basic and acidic residues" evidence="9">
    <location>
        <begin position="1254"/>
        <end position="1275"/>
    </location>
</feature>
<keyword evidence="3" id="KW-0272">Extracellular matrix</keyword>
<keyword evidence="7" id="KW-1015">Disulfide bond</keyword>
<feature type="region of interest" description="Disordered" evidence="9">
    <location>
        <begin position="2911"/>
        <end position="2938"/>
    </location>
</feature>
<feature type="compositionally biased region" description="Gly residues" evidence="9">
    <location>
        <begin position="2536"/>
        <end position="2545"/>
    </location>
</feature>
<protein>
    <recommendedName>
        <fullName evidence="16">Collagen alpha-1(VII) chain</fullName>
    </recommendedName>
</protein>
<feature type="compositionally biased region" description="Low complexity" evidence="9">
    <location>
        <begin position="2790"/>
        <end position="2805"/>
    </location>
</feature>
<dbReference type="PRINTS" id="PR00453">
    <property type="entry name" value="VWFADOMAIN"/>
</dbReference>
<dbReference type="InterPro" id="IPR002035">
    <property type="entry name" value="VWF_A"/>
</dbReference>
<evidence type="ECO:0000256" key="9">
    <source>
        <dbReference type="SAM" id="MobiDB-lite"/>
    </source>
</evidence>
<comment type="subcellular location">
    <subcellularLocation>
        <location evidence="1">Secreted</location>
        <location evidence="1">Extracellular space</location>
        <location evidence="1">Extracellular matrix</location>
    </subcellularLocation>
</comment>
<feature type="domain" description="Fibronectin type-III" evidence="13">
    <location>
        <begin position="591"/>
        <end position="679"/>
    </location>
</feature>
<evidence type="ECO:0000256" key="10">
    <source>
        <dbReference type="SAM" id="SignalP"/>
    </source>
</evidence>
<name>A0A4Z2BBU4_9TELE</name>
<dbReference type="PROSITE" id="PS50853">
    <property type="entry name" value="FN3"/>
    <property type="match status" value="9"/>
</dbReference>
<dbReference type="InterPro" id="IPR036116">
    <property type="entry name" value="FN3_sf"/>
</dbReference>
<dbReference type="FunFam" id="3.40.50.410:FF:000004">
    <property type="entry name" value="collagen alpha-6(VI) chain"/>
    <property type="match status" value="1"/>
</dbReference>
<evidence type="ECO:0000256" key="4">
    <source>
        <dbReference type="ARBA" id="ARBA00022729"/>
    </source>
</evidence>
<feature type="compositionally biased region" description="Basic and acidic residues" evidence="9">
    <location>
        <begin position="2004"/>
        <end position="2013"/>
    </location>
</feature>
<dbReference type="EMBL" id="SWLE01000018">
    <property type="protein sequence ID" value="TNM88946.1"/>
    <property type="molecule type" value="Genomic_DNA"/>
</dbReference>
<dbReference type="FunFam" id="2.60.40.10:FF:000307">
    <property type="entry name" value="collagen alpha-1(VII) chain isoform X1"/>
    <property type="match status" value="2"/>
</dbReference>
<dbReference type="InterPro" id="IPR002223">
    <property type="entry name" value="Kunitz_BPTI"/>
</dbReference>
<dbReference type="PANTHER" id="PTHR24023:SF1112">
    <property type="entry name" value="COL_CUTICLE_N DOMAIN-CONTAINING PROTEIN-RELATED"/>
    <property type="match status" value="1"/>
</dbReference>
<feature type="domain" description="Fibronectin type-III" evidence="13">
    <location>
        <begin position="771"/>
        <end position="861"/>
    </location>
</feature>
<dbReference type="InterPro" id="IPR036880">
    <property type="entry name" value="Kunitz_BPTI_sf"/>
</dbReference>
<dbReference type="PROSITE" id="PS50279">
    <property type="entry name" value="BPTI_KUNITZ_2"/>
    <property type="match status" value="1"/>
</dbReference>
<keyword evidence="5" id="KW-0677">Repeat</keyword>
<accession>A0A4Z2BBU4</accession>
<feature type="compositionally biased region" description="Low complexity" evidence="9">
    <location>
        <begin position="1657"/>
        <end position="1669"/>
    </location>
</feature>
<keyword evidence="6" id="KW-0176">Collagen</keyword>
<feature type="region of interest" description="Disordered" evidence="9">
    <location>
        <begin position="2846"/>
        <end position="2866"/>
    </location>
</feature>
<evidence type="ECO:0000259" key="11">
    <source>
        <dbReference type="PROSITE" id="PS50234"/>
    </source>
</evidence>
<feature type="compositionally biased region" description="Low complexity" evidence="9">
    <location>
        <begin position="1743"/>
        <end position="1752"/>
    </location>
</feature>
<dbReference type="SMART" id="SM00327">
    <property type="entry name" value="VWA"/>
    <property type="match status" value="1"/>
</dbReference>
<dbReference type="InterPro" id="IPR013783">
    <property type="entry name" value="Ig-like_fold"/>
</dbReference>
<dbReference type="GO" id="GO:0005581">
    <property type="term" value="C:collagen trimer"/>
    <property type="evidence" value="ECO:0007669"/>
    <property type="project" value="UniProtKB-KW"/>
</dbReference>
<feature type="compositionally biased region" description="Low complexity" evidence="9">
    <location>
        <begin position="2191"/>
        <end position="2204"/>
    </location>
</feature>
<evidence type="ECO:0000313" key="14">
    <source>
        <dbReference type="EMBL" id="TNM88946.1"/>
    </source>
</evidence>
<evidence type="ECO:0000313" key="15">
    <source>
        <dbReference type="Proteomes" id="UP000516260"/>
    </source>
</evidence>
<dbReference type="Pfam" id="PF00092">
    <property type="entry name" value="VWA"/>
    <property type="match status" value="2"/>
</dbReference>
<keyword evidence="8" id="KW-0325">Glycoprotein</keyword>
<dbReference type="InterPro" id="IPR020901">
    <property type="entry name" value="Prtase_inh_Kunz-CS"/>
</dbReference>
<dbReference type="SUPFAM" id="SSF53300">
    <property type="entry name" value="vWA-like"/>
    <property type="match status" value="2"/>
</dbReference>
<sequence length="3061" mass="310563">MWSCVYPVILLLASIQWAEAQGRCNNVQAADIVFLIDGSSSIGRAHFQQVKGFLTGIVKPFARSVSASGIHFGAIQYSDNSRVEFKFNTYLNGTSVVKALQNLKYKGGNTRTGAGLKFIADNFFNPASSREVPKITILITDGKSQDNVEAPAQKLRSQGVYIFAIGVKSADTYELAQIASQPSADFTAFVGEFKILETLLPIVNHRVCSKAGGVYASDEAFSGPSNLQFTGQTSDSLSFRWSEARGPVISYLVQYVPLSGLGQPISAELRQETVPPRQRNFTAVELRSGTDYLVTVIAQFPNSVEDAVSAKKKTRSLPGVSSLRLVQAGFFSLSLSWSRPSVPVQGYKLTYGPRGQPAAQLSENSLVADSTSITLESLEPDTEYVISLYPLFPRNSAAPSVLTARTLRLEAVQQLSVQTVSEGSVRVRWRGVRGVRGYRLIRGPLRGDTVETVDLASDIEAHTLSNLQPNTDYIVTVLTLYEGNVEGPVATAAFNIETPEEQSLRTHPTGPSSIRLTWRYIQSSQGYRLEWRAGEEGRVQRLSFPRSTTSYELTGLQPSTEYIITLYTLYEGREVATPVSTTSREEQPVGKVSNLRVVESLGSTVRLGWTGVAGATQYRIFILNREVAREEIQVIPGNQTTLDLRDLAVGVSYAVSVTALVGENEGDPVNVYIKTEQGLGVVTDLKVTDINSRRIRIAWAGVAGATGYRISWSQGSGPEKSRLLGAEASTFIIDGLQPDEAVVIRVAGVFDGERVGKAVEVSSRTKSYGGSRSGLRVTAVTSQKIQIAWSPSKTATGYRIIWRRNNGAGTETTQNVPADTSSFTIEGLQSDSSYTVQVTPVFGSLDGSPSILAIKTESDQSVVGIVTSLQVQESRGEVVRVTWVGVQGATSYRVSWRKTDGGEEKSQLVGGDVTAVDLDQLDPGAQYEVQVKAIVQNREGRPVSVRITTPGAVTPAPPLYSTALQVAEVTQNSVRLVWNPLPGATGYILRWGDELDIGRDVSVTLPAASTSYQVTGLHLGHRYRFTVQPTFARGLGAMSFVDERTVCVGGRLDVVFLVPASTDRISIAGALRRLLTSAAGSLNTIGARDSQVGIVVYGYRPKMWFLLNSHDRSDTLLQKIEATPFDETPGNNIGEAVTFTTRYLLTPAAGRRPMVPGVVVIIGDKKSSDNLTLVTNILRATGVKVLAVGIGQADTEELRRAVTDGSTQNILYTPEASQLDSLHTRLAELLCSIAKIRDGGPLPDRCPAQCPRGQRGERGEKGERGRDGLDGRKGEPGLNGLPGREGPRGPEGRQGPPGPSSPLDPSARLKGEKGERGFPGTDGNPGYPGREGSPGTAGVPGSQGLPGLKGDKGNPGLAGPQGQQGFRGEKGEPGSVVESGGGLPGRKGEPGTPGIPPGIGGTKGAAGVPGIPGQDGRPGLPGTPGLSIKGEKGTPGERGAPGVGSGVAVKGEKGSPGSPGPPGGIGPVGLAGPQGKKGEKGESADGLPGPPGRQGEPGDRGPRGPPGELGSKGDRGQPGEDGSKGDRGERGAAGEPGERGDPGKPGTPGTSGLRGLPGSSGSPGEKGGEGARGEPGRSTPGIPGKKGDQGDRGLPGPEGLRGEKGEPGLKGGSPGPAGTGVVGSKGETGERGPPGASGRPGIKGDPGEPGERGENGRPGLSGKPGLPGKEVMDCPGQPGRPGEKGETGDPGETGRDGSSGPAGPRGEKGDQGSQGPPGPPGKVVGGDDGEPGEPGHKGQKGEAGTPGAPGPTSEFFLILPLRTASGEKGDRGAAGDKGERGSAGLDGRPGLDGKPGVSGPPGQRGDPGKTGDPGRDGLPGLRGEAGPPGPVGPPGNPGTPGKAGDDGKPGAPGKMGEEGVPGEDGRKGDKGEAGAAGRDGRDGLKGERGPAGLGGPSGPPGPPGLPGSIGPPGQIVYVKGADATPIPGPQGPPGTPGVPGIPGAVGTRGERGQPGLKGDAGDPGEDGRPGKPITAADVQKALASFGIEVTNQKLVVDKKEILAQKGEKGDRGAPGEPGLRGQPGSDGALGFPGERGSKGDQGERGHTGAPGPPGRAITERGPEGSPGPAGEPGKPGIPGIPGRAGEQGAPGRSGEKGISGPKGDKGEAGKIGLPGVEGPPGQKGASADSILVGSPGVRGPPGVSGETGEPGATGLPGSKGERGSVGKQGEKGDKGEAGERGRDGPQGAVGEPGKPGQDGKPGPTGSTGPRGQAGSPGEPGLRGLTGSMGPTGLPGPPGVKGNQGDPGVGVQGAPGAQGSTGLPGPPGLPGAVGPQGPPGLSGQVGEAGKPGVPGRDGVPGKDGIPGLPGKQGIVGPPGQLGLKGEQGDSGPPGKAVAGPPGSKGEKGLPGVTLPGVVGERGLPGEKGTKGDRGASGIKGERGVAGESGEPGEDGAQGSSGPKGDKGERGVGLAGPAGRVGPPGLKGDPGLSGLPGPPGQQGKPGDIGPPGLRGEIGQSGTPGPPGNMGVQGFAGSPGKAGPAGPPGSPGQVGAPGTDGFKGDKGEVGVGLPGPRGERGGPGPRGEAGRPGLDGDRGLQGLGGMQGPRGEKGDGGLQGDKGDKGDTVLVGGPPGEKGNKGELGDRGFKGTQGEKGVKGQDGPPGEQGLRGEPGERGSTGFQGARGPQGQKGDSGQPGVPGEPGLPGKDGVLGRKGEKGELGVVGLRGIKGDRGPKGICGGDGPKGEKGDAGINGRPGLPGRKGEQGDVGAAGAPGTPGKEGLLGPKGDRGYDGLAGPKGTQGEKGERGPPGVPGPTGSRGADGAPGLTGSQGSPGEKGPEGLQGQKGERGPVGPAVVGPRGVPGIPGERGDSGEMGLDGAKGERGEPGMTEDEVRQYVRSEMSQHCACGGSDQETRSWPPGRAPPTPQQQLALYGEEGRELHVVVNTNDPDYEHIYSIESYNDKVDELLYIAPSGSNSNGGSDKETDETGKGEPNTFPNVSVAQPTIDARQKEVEVAPNTPFRFKRRANGKDVCLLPLEEGSCRRYTMRWYFNTHAQACRPFIYSGCEGNDNRFLHLEECEEVCLLEAGGTAHTHIHDYVTGDDEACVKSNHYFIVQVLVPR</sequence>
<feature type="chain" id="PRO_5021235476" description="Collagen alpha-1(VII) chain" evidence="10">
    <location>
        <begin position="21"/>
        <end position="3061"/>
    </location>
</feature>
<feature type="compositionally biased region" description="Low complexity" evidence="9">
    <location>
        <begin position="1547"/>
        <end position="1563"/>
    </location>
</feature>
<feature type="domain" description="Fibronectin type-III" evidence="13">
    <location>
        <begin position="681"/>
        <end position="770"/>
    </location>
</feature>
<dbReference type="SUPFAM" id="SSF57362">
    <property type="entry name" value="BPTI-like"/>
    <property type="match status" value="1"/>
</dbReference>
<dbReference type="Pfam" id="PF01391">
    <property type="entry name" value="Collagen"/>
    <property type="match status" value="14"/>
</dbReference>
<dbReference type="InterPro" id="IPR036465">
    <property type="entry name" value="vWFA_dom_sf"/>
</dbReference>
<feature type="domain" description="VWFA" evidence="11">
    <location>
        <begin position="31"/>
        <end position="203"/>
    </location>
</feature>
<dbReference type="CDD" id="cd00063">
    <property type="entry name" value="FN3"/>
    <property type="match status" value="9"/>
</dbReference>
<dbReference type="SMART" id="SM00060">
    <property type="entry name" value="FN3"/>
    <property type="match status" value="9"/>
</dbReference>
<feature type="domain" description="Fibronectin type-III" evidence="13">
    <location>
        <begin position="411"/>
        <end position="499"/>
    </location>
</feature>
<feature type="compositionally biased region" description="Basic and acidic residues" evidence="9">
    <location>
        <begin position="1307"/>
        <end position="1316"/>
    </location>
</feature>
<comment type="caution">
    <text evidence="14">The sequence shown here is derived from an EMBL/GenBank/DDBJ whole genome shotgun (WGS) entry which is preliminary data.</text>
</comment>
<feature type="domain" description="VWFA" evidence="11">
    <location>
        <begin position="1053"/>
        <end position="1226"/>
    </location>
</feature>
<feature type="compositionally biased region" description="Basic and acidic residues" evidence="9">
    <location>
        <begin position="2035"/>
        <end position="2046"/>
    </location>
</feature>
<feature type="compositionally biased region" description="Basic and acidic residues" evidence="9">
    <location>
        <begin position="1566"/>
        <end position="1575"/>
    </location>
</feature>
<feature type="domain" description="BPTI/Kunitz inhibitor" evidence="12">
    <location>
        <begin position="2973"/>
        <end position="3023"/>
    </location>
</feature>
<feature type="compositionally biased region" description="Basic and acidic residues" evidence="9">
    <location>
        <begin position="1863"/>
        <end position="1888"/>
    </location>
</feature>
<feature type="compositionally biased region" description="Pro residues" evidence="9">
    <location>
        <begin position="1827"/>
        <end position="1837"/>
    </location>
</feature>
<dbReference type="SUPFAM" id="SSF49265">
    <property type="entry name" value="Fibronectin type III"/>
    <property type="match status" value="6"/>
</dbReference>
<dbReference type="Pfam" id="PF00041">
    <property type="entry name" value="fn3"/>
    <property type="match status" value="7"/>
</dbReference>
<dbReference type="PROSITE" id="PS00280">
    <property type="entry name" value="BPTI_KUNITZ_1"/>
    <property type="match status" value="1"/>
</dbReference>
<dbReference type="GO" id="GO:0005615">
    <property type="term" value="C:extracellular space"/>
    <property type="evidence" value="ECO:0007669"/>
    <property type="project" value="TreeGrafter"/>
</dbReference>
<dbReference type="InterPro" id="IPR050149">
    <property type="entry name" value="Collagen_superfamily"/>
</dbReference>
<evidence type="ECO:0000256" key="6">
    <source>
        <dbReference type="ARBA" id="ARBA00023119"/>
    </source>
</evidence>
<dbReference type="GO" id="GO:0031012">
    <property type="term" value="C:extracellular matrix"/>
    <property type="evidence" value="ECO:0007669"/>
    <property type="project" value="TreeGrafter"/>
</dbReference>
<dbReference type="PROSITE" id="PS50234">
    <property type="entry name" value="VWFA"/>
    <property type="match status" value="2"/>
</dbReference>
<evidence type="ECO:0000259" key="13">
    <source>
        <dbReference type="PROSITE" id="PS50853"/>
    </source>
</evidence>
<dbReference type="GO" id="GO:0030198">
    <property type="term" value="P:extracellular matrix organization"/>
    <property type="evidence" value="ECO:0007669"/>
    <property type="project" value="TreeGrafter"/>
</dbReference>
<dbReference type="GO" id="GO:0030020">
    <property type="term" value="F:extracellular matrix structural constituent conferring tensile strength"/>
    <property type="evidence" value="ECO:0007669"/>
    <property type="project" value="TreeGrafter"/>
</dbReference>
<feature type="compositionally biased region" description="Basic and acidic residues" evidence="9">
    <location>
        <begin position="2649"/>
        <end position="2658"/>
    </location>
</feature>
<feature type="compositionally biased region" description="Basic and acidic residues" evidence="9">
    <location>
        <begin position="1645"/>
        <end position="1655"/>
    </location>
</feature>
<feature type="domain" description="Fibronectin type-III" evidence="13">
    <location>
        <begin position="500"/>
        <end position="589"/>
    </location>
</feature>
<feature type="compositionally biased region" description="Basic and acidic residues" evidence="9">
    <location>
        <begin position="2819"/>
        <end position="2828"/>
    </location>
</feature>
<feature type="compositionally biased region" description="Basic and acidic residues" evidence="9">
    <location>
        <begin position="1511"/>
        <end position="1542"/>
    </location>
</feature>
<dbReference type="PRINTS" id="PR00759">
    <property type="entry name" value="BASICPTASE"/>
</dbReference>
<dbReference type="Proteomes" id="UP000516260">
    <property type="component" value="Chromosome 5"/>
</dbReference>
<feature type="compositionally biased region" description="Basic and acidic residues" evidence="9">
    <location>
        <begin position="2547"/>
        <end position="2564"/>
    </location>
</feature>
<dbReference type="Pfam" id="PF00014">
    <property type="entry name" value="Kunitz_BPTI"/>
    <property type="match status" value="1"/>
</dbReference>
<dbReference type="Gene3D" id="2.60.40.10">
    <property type="entry name" value="Immunoglobulins"/>
    <property type="match status" value="9"/>
</dbReference>
<proteinExistence type="predicted"/>
<keyword evidence="4 10" id="KW-0732">Signal</keyword>
<feature type="compositionally biased region" description="Basic and acidic residues" evidence="9">
    <location>
        <begin position="2159"/>
        <end position="2183"/>
    </location>
</feature>
<evidence type="ECO:0000256" key="3">
    <source>
        <dbReference type="ARBA" id="ARBA00022530"/>
    </source>
</evidence>
<feature type="compositionally biased region" description="Basic and acidic residues" evidence="9">
    <location>
        <begin position="1806"/>
        <end position="1815"/>
    </location>
</feature>
<feature type="domain" description="Fibronectin type-III" evidence="13">
    <location>
        <begin position="223"/>
        <end position="319"/>
    </location>
</feature>
<feature type="domain" description="Fibronectin type-III" evidence="13">
    <location>
        <begin position="320"/>
        <end position="410"/>
    </location>
</feature>
<evidence type="ECO:0000256" key="8">
    <source>
        <dbReference type="ARBA" id="ARBA00023180"/>
    </source>
</evidence>
<feature type="compositionally biased region" description="Low complexity" evidence="9">
    <location>
        <begin position="2421"/>
        <end position="2449"/>
    </location>
</feature>
<feature type="domain" description="Fibronectin type-III" evidence="13">
    <location>
        <begin position="960"/>
        <end position="1049"/>
    </location>
</feature>
<feature type="compositionally biased region" description="Low complexity" evidence="9">
    <location>
        <begin position="2132"/>
        <end position="2144"/>
    </location>
</feature>
<feature type="compositionally biased region" description="Basic and acidic residues" evidence="9">
    <location>
        <begin position="2575"/>
        <end position="2586"/>
    </location>
</feature>
<dbReference type="CDD" id="cd01450">
    <property type="entry name" value="vWFA_subfamily_ECM"/>
    <property type="match status" value="1"/>
</dbReference>
<feature type="compositionally biased region" description="Low complexity" evidence="9">
    <location>
        <begin position="2472"/>
        <end position="2481"/>
    </location>
</feature>
<keyword evidence="15" id="KW-1185">Reference proteome</keyword>
<evidence type="ECO:0000259" key="12">
    <source>
        <dbReference type="PROSITE" id="PS50279"/>
    </source>
</evidence>
<evidence type="ECO:0008006" key="16">
    <source>
        <dbReference type="Google" id="ProtNLM"/>
    </source>
</evidence>
<dbReference type="InterPro" id="IPR003961">
    <property type="entry name" value="FN3_dom"/>
</dbReference>
<feature type="compositionally biased region" description="Basic and acidic residues" evidence="9">
    <location>
        <begin position="1681"/>
        <end position="1695"/>
    </location>
</feature>
<feature type="compositionally biased region" description="Pro residues" evidence="9">
    <location>
        <begin position="1926"/>
        <end position="1936"/>
    </location>
</feature>
<dbReference type="FunFam" id="4.10.410.10:FF:000017">
    <property type="entry name" value="papilin isoform X2"/>
    <property type="match status" value="1"/>
</dbReference>
<feature type="compositionally biased region" description="Gly residues" evidence="9">
    <location>
        <begin position="1608"/>
        <end position="1623"/>
    </location>
</feature>
<feature type="signal peptide" evidence="10">
    <location>
        <begin position="1"/>
        <end position="20"/>
    </location>
</feature>
<dbReference type="InterPro" id="IPR008160">
    <property type="entry name" value="Collagen"/>
</dbReference>
<dbReference type="PANTHER" id="PTHR24023">
    <property type="entry name" value="COLLAGEN ALPHA"/>
    <property type="match status" value="1"/>
</dbReference>
<feature type="region of interest" description="Disordered" evidence="9">
    <location>
        <begin position="2004"/>
        <end position="2828"/>
    </location>
</feature>
<dbReference type="Gene3D" id="3.40.50.410">
    <property type="entry name" value="von Willebrand factor, type A domain"/>
    <property type="match status" value="2"/>
</dbReference>
<feature type="compositionally biased region" description="Low complexity" evidence="9">
    <location>
        <begin position="2269"/>
        <end position="2280"/>
    </location>
</feature>
<evidence type="ECO:0000256" key="5">
    <source>
        <dbReference type="ARBA" id="ARBA00022737"/>
    </source>
</evidence>
<feature type="compositionally biased region" description="Basic and acidic residues" evidence="9">
    <location>
        <begin position="1765"/>
        <end position="1780"/>
    </location>
</feature>
<reference evidence="14 15" key="1">
    <citation type="submission" date="2019-04" db="EMBL/GenBank/DDBJ databases">
        <title>The sequence and de novo assembly of Takifugu bimaculatus genome using PacBio and Hi-C technologies.</title>
        <authorList>
            <person name="Xu P."/>
            <person name="Liu B."/>
            <person name="Zhou Z."/>
        </authorList>
    </citation>
    <scope>NUCLEOTIDE SEQUENCE [LARGE SCALE GENOMIC DNA]</scope>
    <source>
        <strain evidence="14">TB-2018</strain>
        <tissue evidence="14">Muscle</tissue>
    </source>
</reference>
<gene>
    <name evidence="14" type="ORF">fugu_005200</name>
</gene>
<dbReference type="GO" id="GO:0004867">
    <property type="term" value="F:serine-type endopeptidase inhibitor activity"/>
    <property type="evidence" value="ECO:0007669"/>
    <property type="project" value="InterPro"/>
</dbReference>
<feature type="compositionally biased region" description="Basic and acidic residues" evidence="9">
    <location>
        <begin position="2921"/>
        <end position="2930"/>
    </location>
</feature>
<dbReference type="Gene3D" id="4.10.410.10">
    <property type="entry name" value="Pancreatic trypsin inhibitor Kunitz domain"/>
    <property type="match status" value="1"/>
</dbReference>
<evidence type="ECO:0000256" key="2">
    <source>
        <dbReference type="ARBA" id="ARBA00022525"/>
    </source>
</evidence>
<evidence type="ECO:0000256" key="1">
    <source>
        <dbReference type="ARBA" id="ARBA00004498"/>
    </source>
</evidence>
<feature type="compositionally biased region" description="Basic and acidic residues" evidence="9">
    <location>
        <begin position="2362"/>
        <end position="2383"/>
    </location>
</feature>
<organism evidence="14 15">
    <name type="scientific">Takifugu bimaculatus</name>
    <dbReference type="NCBI Taxonomy" id="433685"/>
    <lineage>
        <taxon>Eukaryota</taxon>
        <taxon>Metazoa</taxon>
        <taxon>Chordata</taxon>
        <taxon>Craniata</taxon>
        <taxon>Vertebrata</taxon>
        <taxon>Euteleostomi</taxon>
        <taxon>Actinopterygii</taxon>
        <taxon>Neopterygii</taxon>
        <taxon>Teleostei</taxon>
        <taxon>Neoteleostei</taxon>
        <taxon>Acanthomorphata</taxon>
        <taxon>Eupercaria</taxon>
        <taxon>Tetraodontiformes</taxon>
        <taxon>Tetradontoidea</taxon>
        <taxon>Tetraodontidae</taxon>
        <taxon>Takifugu</taxon>
    </lineage>
</organism>
<feature type="domain" description="Fibronectin type-III" evidence="13">
    <location>
        <begin position="865"/>
        <end position="957"/>
    </location>
</feature>
<feature type="compositionally biased region" description="Gly residues" evidence="9">
    <location>
        <begin position="2506"/>
        <end position="2524"/>
    </location>
</feature>
<feature type="region of interest" description="Disordered" evidence="9">
    <location>
        <begin position="1241"/>
        <end position="1973"/>
    </location>
</feature>
<keyword evidence="2" id="KW-0964">Secreted</keyword>
<feature type="compositionally biased region" description="Low complexity" evidence="9">
    <location>
        <begin position="2329"/>
        <end position="2357"/>
    </location>
</feature>
<evidence type="ECO:0000256" key="7">
    <source>
        <dbReference type="ARBA" id="ARBA00023157"/>
    </source>
</evidence>